<dbReference type="Proteomes" id="UP000677918">
    <property type="component" value="Unassembled WGS sequence"/>
</dbReference>
<organism evidence="1 2">
    <name type="scientific">Xylanibacillus composti</name>
    <dbReference type="NCBI Taxonomy" id="1572762"/>
    <lineage>
        <taxon>Bacteria</taxon>
        <taxon>Bacillati</taxon>
        <taxon>Bacillota</taxon>
        <taxon>Bacilli</taxon>
        <taxon>Bacillales</taxon>
        <taxon>Paenibacillaceae</taxon>
        <taxon>Xylanibacillus</taxon>
    </lineage>
</organism>
<proteinExistence type="predicted"/>
<dbReference type="EMBL" id="BOVK01000001">
    <property type="protein sequence ID" value="GIQ67207.1"/>
    <property type="molecule type" value="Genomic_DNA"/>
</dbReference>
<keyword evidence="2" id="KW-1185">Reference proteome</keyword>
<dbReference type="Pfam" id="PF06935">
    <property type="entry name" value="DUF1284"/>
    <property type="match status" value="1"/>
</dbReference>
<dbReference type="RefSeq" id="WP_213409816.1">
    <property type="nucleotide sequence ID" value="NZ_BOVK01000001.1"/>
</dbReference>
<sequence>MSVRLRGHHLLCLLGFRGMGYSEEFARNMSGVYEKLRQSPETVIRIVEGADDLCAKFPCDQEYHCDHTTVLQHDERIARHLDVKPGDSVTWDELVERIRVRVQPRHIPEWCATCQWLSYGVCEEGMARIQKGEPLPPLNSL</sequence>
<evidence type="ECO:0000313" key="1">
    <source>
        <dbReference type="EMBL" id="GIQ67207.1"/>
    </source>
</evidence>
<protein>
    <submittedName>
        <fullName evidence="1">DUF1284 domain-containing protein</fullName>
    </submittedName>
</protein>
<accession>A0A8J4M0V8</accession>
<dbReference type="InterPro" id="IPR009702">
    <property type="entry name" value="DUF1284"/>
</dbReference>
<evidence type="ECO:0000313" key="2">
    <source>
        <dbReference type="Proteomes" id="UP000677918"/>
    </source>
</evidence>
<dbReference type="AlphaFoldDB" id="A0A8J4M0V8"/>
<name>A0A8J4M0V8_9BACL</name>
<gene>
    <name evidence="1" type="ORF">XYCOK13_00310</name>
</gene>
<comment type="caution">
    <text evidence="1">The sequence shown here is derived from an EMBL/GenBank/DDBJ whole genome shotgun (WGS) entry which is preliminary data.</text>
</comment>
<reference evidence="1" key="1">
    <citation type="submission" date="2021-04" db="EMBL/GenBank/DDBJ databases">
        <title>Draft genome sequence of Xylanibacillus composti strain K13.</title>
        <authorList>
            <person name="Uke A."/>
            <person name="Chhe C."/>
            <person name="Baramee S."/>
            <person name="Kosugi A."/>
        </authorList>
    </citation>
    <scope>NUCLEOTIDE SEQUENCE</scope>
    <source>
        <strain evidence="1">K13</strain>
    </source>
</reference>